<feature type="domain" description="T-SNARE coiled-coil homology" evidence="11">
    <location>
        <begin position="136"/>
        <end position="198"/>
    </location>
</feature>
<accession>A0A066V376</accession>
<keyword evidence="8 10" id="KW-0472">Membrane</keyword>
<evidence type="ECO:0000256" key="4">
    <source>
        <dbReference type="ARBA" id="ARBA00022692"/>
    </source>
</evidence>
<comment type="similarity">
    <text evidence="2">Belongs to the VTI1 family.</text>
</comment>
<dbReference type="GO" id="GO:0005794">
    <property type="term" value="C:Golgi apparatus"/>
    <property type="evidence" value="ECO:0007669"/>
    <property type="project" value="TreeGrafter"/>
</dbReference>
<dbReference type="GO" id="GO:0006896">
    <property type="term" value="P:Golgi to vacuole transport"/>
    <property type="evidence" value="ECO:0007669"/>
    <property type="project" value="TreeGrafter"/>
</dbReference>
<dbReference type="RefSeq" id="XP_013239884.1">
    <property type="nucleotide sequence ID" value="XM_013384430.1"/>
</dbReference>
<dbReference type="HOGENOM" id="CLU_075474_0_1_1"/>
<organism evidence="12 13">
    <name type="scientific">Tilletiaria anomala (strain ATCC 24038 / CBS 436.72 / UBC 951)</name>
    <dbReference type="NCBI Taxonomy" id="1037660"/>
    <lineage>
        <taxon>Eukaryota</taxon>
        <taxon>Fungi</taxon>
        <taxon>Dikarya</taxon>
        <taxon>Basidiomycota</taxon>
        <taxon>Ustilaginomycotina</taxon>
        <taxon>Exobasidiomycetes</taxon>
        <taxon>Georgefischeriales</taxon>
        <taxon>Tilletiariaceae</taxon>
        <taxon>Tilletiaria</taxon>
    </lineage>
</organism>
<keyword evidence="13" id="KW-1185">Reference proteome</keyword>
<name>A0A066V376_TILAU</name>
<evidence type="ECO:0000256" key="8">
    <source>
        <dbReference type="ARBA" id="ARBA00023136"/>
    </source>
</evidence>
<dbReference type="EMBL" id="JMSN01000191">
    <property type="protein sequence ID" value="KDN35856.1"/>
    <property type="molecule type" value="Genomic_DNA"/>
</dbReference>
<dbReference type="GeneID" id="25265508"/>
<dbReference type="GO" id="GO:0006886">
    <property type="term" value="P:intracellular protein transport"/>
    <property type="evidence" value="ECO:0007669"/>
    <property type="project" value="InterPro"/>
</dbReference>
<evidence type="ECO:0000256" key="5">
    <source>
        <dbReference type="ARBA" id="ARBA00022927"/>
    </source>
</evidence>
<evidence type="ECO:0000256" key="10">
    <source>
        <dbReference type="SAM" id="Phobius"/>
    </source>
</evidence>
<dbReference type="OrthoDB" id="430637at2759"/>
<keyword evidence="3" id="KW-0813">Transport</keyword>
<dbReference type="GO" id="GO:0042147">
    <property type="term" value="P:retrograde transport, endosome to Golgi"/>
    <property type="evidence" value="ECO:0007669"/>
    <property type="project" value="TreeGrafter"/>
</dbReference>
<dbReference type="InterPro" id="IPR007705">
    <property type="entry name" value="Vesicle_trsprt_v-SNARE_N"/>
</dbReference>
<dbReference type="GO" id="GO:0016236">
    <property type="term" value="P:macroautophagy"/>
    <property type="evidence" value="ECO:0007669"/>
    <property type="project" value="TreeGrafter"/>
</dbReference>
<dbReference type="GO" id="GO:0031902">
    <property type="term" value="C:late endosome membrane"/>
    <property type="evidence" value="ECO:0007669"/>
    <property type="project" value="TreeGrafter"/>
</dbReference>
<dbReference type="Gene3D" id="1.20.5.110">
    <property type="match status" value="1"/>
</dbReference>
<feature type="coiled-coil region" evidence="9">
    <location>
        <begin position="69"/>
        <end position="96"/>
    </location>
</feature>
<keyword evidence="7 9" id="KW-0175">Coiled coil</keyword>
<keyword evidence="6 10" id="KW-1133">Transmembrane helix</keyword>
<dbReference type="Pfam" id="PF05008">
    <property type="entry name" value="V-SNARE"/>
    <property type="match status" value="1"/>
</dbReference>
<dbReference type="GO" id="GO:0006891">
    <property type="term" value="P:intra-Golgi vesicle-mediated transport"/>
    <property type="evidence" value="ECO:0007669"/>
    <property type="project" value="TreeGrafter"/>
</dbReference>
<reference evidence="12 13" key="1">
    <citation type="submission" date="2014-05" db="EMBL/GenBank/DDBJ databases">
        <title>Draft genome sequence of a rare smut relative, Tilletiaria anomala UBC 951.</title>
        <authorList>
            <consortium name="DOE Joint Genome Institute"/>
            <person name="Toome M."/>
            <person name="Kuo A."/>
            <person name="Henrissat B."/>
            <person name="Lipzen A."/>
            <person name="Tritt A."/>
            <person name="Yoshinaga Y."/>
            <person name="Zane M."/>
            <person name="Barry K."/>
            <person name="Grigoriev I.V."/>
            <person name="Spatafora J.W."/>
            <person name="Aimea M.C."/>
        </authorList>
    </citation>
    <scope>NUCLEOTIDE SEQUENCE [LARGE SCALE GENOMIC DNA]</scope>
    <source>
        <strain evidence="12 13">UBC 951</strain>
    </source>
</reference>
<dbReference type="PANTHER" id="PTHR21230:SF26">
    <property type="entry name" value="VESICLE TRANSPORT THROUGH INTERACTION WITH T-SNARES HOMOLOG 1A"/>
    <property type="match status" value="1"/>
</dbReference>
<evidence type="ECO:0000256" key="3">
    <source>
        <dbReference type="ARBA" id="ARBA00022448"/>
    </source>
</evidence>
<dbReference type="GO" id="GO:0031201">
    <property type="term" value="C:SNARE complex"/>
    <property type="evidence" value="ECO:0007669"/>
    <property type="project" value="TreeGrafter"/>
</dbReference>
<keyword evidence="4 10" id="KW-0812">Transmembrane</keyword>
<dbReference type="GO" id="GO:0048280">
    <property type="term" value="P:vesicle fusion with Golgi apparatus"/>
    <property type="evidence" value="ECO:0007669"/>
    <property type="project" value="TreeGrafter"/>
</dbReference>
<gene>
    <name evidence="12" type="ORF">K437DRAFT_260284</name>
</gene>
<dbReference type="OMA" id="MEYEAND"/>
<dbReference type="InParanoid" id="A0A066V376"/>
<dbReference type="GO" id="GO:0005484">
    <property type="term" value="F:SNAP receptor activity"/>
    <property type="evidence" value="ECO:0007669"/>
    <property type="project" value="TreeGrafter"/>
</dbReference>
<evidence type="ECO:0000313" key="12">
    <source>
        <dbReference type="EMBL" id="KDN35856.1"/>
    </source>
</evidence>
<comment type="caution">
    <text evidence="12">The sequence shown here is derived from an EMBL/GenBank/DDBJ whole genome shotgun (WGS) entry which is preliminary data.</text>
</comment>
<dbReference type="GO" id="GO:0005789">
    <property type="term" value="C:endoplasmic reticulum membrane"/>
    <property type="evidence" value="ECO:0007669"/>
    <property type="project" value="TreeGrafter"/>
</dbReference>
<protein>
    <submittedName>
        <fullName evidence="12">V-snare-domain-containing protein</fullName>
    </submittedName>
</protein>
<dbReference type="Gene3D" id="1.20.58.400">
    <property type="entry name" value="t-snare proteins"/>
    <property type="match status" value="1"/>
</dbReference>
<evidence type="ECO:0000259" key="11">
    <source>
        <dbReference type="PROSITE" id="PS50192"/>
    </source>
</evidence>
<dbReference type="AlphaFoldDB" id="A0A066V376"/>
<proteinExistence type="inferred from homology"/>
<dbReference type="STRING" id="1037660.A0A066V376"/>
<comment type="subcellular location">
    <subcellularLocation>
        <location evidence="1">Membrane</location>
        <topology evidence="1">Single-pass type IV membrane protein</topology>
    </subcellularLocation>
</comment>
<dbReference type="SMART" id="SM00397">
    <property type="entry name" value="t_SNARE"/>
    <property type="match status" value="1"/>
</dbReference>
<dbReference type="SUPFAM" id="SSF58038">
    <property type="entry name" value="SNARE fusion complex"/>
    <property type="match status" value="1"/>
</dbReference>
<dbReference type="Proteomes" id="UP000027361">
    <property type="component" value="Unassembled WGS sequence"/>
</dbReference>
<evidence type="ECO:0000256" key="9">
    <source>
        <dbReference type="SAM" id="Coils"/>
    </source>
</evidence>
<evidence type="ECO:0000256" key="7">
    <source>
        <dbReference type="ARBA" id="ARBA00023054"/>
    </source>
</evidence>
<dbReference type="PANTHER" id="PTHR21230">
    <property type="entry name" value="VESICLE TRANSPORT V-SNARE PROTEIN VTI1-RELATED"/>
    <property type="match status" value="1"/>
</dbReference>
<keyword evidence="5" id="KW-0653">Protein transport</keyword>
<dbReference type="PROSITE" id="PS50192">
    <property type="entry name" value="T_SNARE"/>
    <property type="match status" value="1"/>
</dbReference>
<dbReference type="GO" id="GO:0005829">
    <property type="term" value="C:cytosol"/>
    <property type="evidence" value="ECO:0007669"/>
    <property type="project" value="GOC"/>
</dbReference>
<dbReference type="FunCoup" id="A0A066V376">
    <property type="interactions" value="405"/>
</dbReference>
<evidence type="ECO:0000313" key="13">
    <source>
        <dbReference type="Proteomes" id="UP000027361"/>
    </source>
</evidence>
<dbReference type="CDD" id="cd15862">
    <property type="entry name" value="SNARE_Vti1"/>
    <property type="match status" value="1"/>
</dbReference>
<dbReference type="InterPro" id="IPR000727">
    <property type="entry name" value="T_SNARE_dom"/>
</dbReference>
<dbReference type="SUPFAM" id="SSF47661">
    <property type="entry name" value="t-snare proteins"/>
    <property type="match status" value="1"/>
</dbReference>
<feature type="transmembrane region" description="Helical" evidence="10">
    <location>
        <begin position="207"/>
        <end position="226"/>
    </location>
</feature>
<dbReference type="InterPro" id="IPR038407">
    <property type="entry name" value="v-SNARE_N_sf"/>
</dbReference>
<dbReference type="GO" id="GO:0000149">
    <property type="term" value="F:SNARE binding"/>
    <property type="evidence" value="ECO:0007669"/>
    <property type="project" value="TreeGrafter"/>
</dbReference>
<dbReference type="GO" id="GO:0012507">
    <property type="term" value="C:ER to Golgi transport vesicle membrane"/>
    <property type="evidence" value="ECO:0007669"/>
    <property type="project" value="TreeGrafter"/>
</dbReference>
<evidence type="ECO:0000256" key="1">
    <source>
        <dbReference type="ARBA" id="ARBA00004211"/>
    </source>
</evidence>
<evidence type="ECO:0000256" key="2">
    <source>
        <dbReference type="ARBA" id="ARBA00006108"/>
    </source>
</evidence>
<dbReference type="FunFam" id="1.20.5.110:FF:000002">
    <property type="entry name" value="Vesicle transport through interaction with t-SNAREsB"/>
    <property type="match status" value="1"/>
</dbReference>
<sequence length="229" mass="25433">MADLFESYASDFASLTESIRSKLQHTGTDNATGEARKASLRRAQMEADEADEVLGQMDIELQNFPQSIKSRYALKVREAKTDLEKLKKEISGTLTAFSGSRSAYDPHAFGESGGDLEAGAGSNDPVLQRQRLLQGTARLEDGSRRLDESNRIALETETLGADILRDLRSQREQIENARDTLREADGSIDRSSRTLTKMIRQAKRQKIVTAGIITVLVLLILLILYSKIF</sequence>
<dbReference type="InterPro" id="IPR010989">
    <property type="entry name" value="SNARE"/>
</dbReference>
<dbReference type="Pfam" id="PF12352">
    <property type="entry name" value="V-SNARE_C"/>
    <property type="match status" value="1"/>
</dbReference>
<evidence type="ECO:0000256" key="6">
    <source>
        <dbReference type="ARBA" id="ARBA00022989"/>
    </source>
</evidence>